<feature type="region of interest" description="Disordered" evidence="1">
    <location>
        <begin position="434"/>
        <end position="490"/>
    </location>
</feature>
<keyword evidence="2" id="KW-1133">Transmembrane helix</keyword>
<name>A0A7G2CB53_9TRYP</name>
<feature type="compositionally biased region" description="Polar residues" evidence="1">
    <location>
        <begin position="460"/>
        <end position="474"/>
    </location>
</feature>
<dbReference type="PANTHER" id="PTHR45756:SF1">
    <property type="entry name" value="PROTEIN KINASE DOMAIN CONTAINING PROTEIN"/>
    <property type="match status" value="1"/>
</dbReference>
<dbReference type="Gene3D" id="2.10.220.10">
    <property type="entry name" value="Hormone Receptor, Insulin-like Growth Factor Receptor 1, Chain A, domain 2"/>
    <property type="match status" value="1"/>
</dbReference>
<dbReference type="InterPro" id="IPR053215">
    <property type="entry name" value="TKL_Ser/Thr_kinase"/>
</dbReference>
<feature type="transmembrane region" description="Helical" evidence="2">
    <location>
        <begin position="392"/>
        <end position="417"/>
    </location>
</feature>
<evidence type="ECO:0000256" key="1">
    <source>
        <dbReference type="SAM" id="MobiDB-lite"/>
    </source>
</evidence>
<keyword evidence="2" id="KW-0472">Membrane</keyword>
<feature type="chain" id="PRO_5028856382" evidence="3">
    <location>
        <begin position="24"/>
        <end position="490"/>
    </location>
</feature>
<dbReference type="OrthoDB" id="300641at2759"/>
<sequence length="490" mass="53537">MILYKLPALLLLLLSSSLPQSAAWDTSLCTEMDNGRNSSCVKGKCVAGTIRSPMPDTPGPGAVGDFGCFAEIPNCRFYSDFNGVGECYVCEDTYRVHDGKCIPCQIDLCAECIEDNQCLTCVLGVPSLDKKKCVSCSIEGCLACSADNVCVQCAPHYSLYNGQCIPCSDANCQECHQKDTCYKCKNDMFVPPGGTKCVVKIADCTTQSPDGNRCLVCENDFKPYNSGCVRCPIELCETCATEGVCNSCLNGLVPTMNHDGCVDKIPYCKEHTQEDVCQTCIDGYQSNGRGGCNMCTIANCAECSQMQVCSKCEDGYKVTNAGDVCELRCEVENCFQCNKYNECAQCNLGYGMMNTTQCDHCEDSTCKYCDGDRTKCVTYFTKEELEGKKVPWWAWLLVGIGAALLVGFIIFLVFWCCRDPVTLTSEYEENYDEYDKTRSGSSGQQSSDDYDSYYDKSGTYEGSSTGYDTSSTERSLQERAAVASGATASV</sequence>
<keyword evidence="3" id="KW-0732">Signal</keyword>
<dbReference type="SUPFAM" id="SSF57184">
    <property type="entry name" value="Growth factor receptor domain"/>
    <property type="match status" value="1"/>
</dbReference>
<keyword evidence="5" id="KW-1185">Reference proteome</keyword>
<dbReference type="EMBL" id="LR877150">
    <property type="protein sequence ID" value="CAD2216137.1"/>
    <property type="molecule type" value="Genomic_DNA"/>
</dbReference>
<feature type="signal peptide" evidence="3">
    <location>
        <begin position="1"/>
        <end position="23"/>
    </location>
</feature>
<reference evidence="4 5" key="1">
    <citation type="submission" date="2020-08" db="EMBL/GenBank/DDBJ databases">
        <authorList>
            <person name="Newling K."/>
            <person name="Davey J."/>
            <person name="Forrester S."/>
        </authorList>
    </citation>
    <scope>NUCLEOTIDE SEQUENCE [LARGE SCALE GENOMIC DNA]</scope>
    <source>
        <strain evidence="5">Crithidia deanei Carvalho (ATCC PRA-265)</strain>
    </source>
</reference>
<dbReference type="SMART" id="SM00261">
    <property type="entry name" value="FU"/>
    <property type="match status" value="4"/>
</dbReference>
<gene>
    <name evidence="4" type="ORF">ADEAN_000359800</name>
</gene>
<evidence type="ECO:0000313" key="5">
    <source>
        <dbReference type="Proteomes" id="UP000515908"/>
    </source>
</evidence>
<evidence type="ECO:0000256" key="2">
    <source>
        <dbReference type="SAM" id="Phobius"/>
    </source>
</evidence>
<evidence type="ECO:0000256" key="3">
    <source>
        <dbReference type="SAM" id="SignalP"/>
    </source>
</evidence>
<protein>
    <submittedName>
        <fullName evidence="4">Uncharacterized protein</fullName>
    </submittedName>
</protein>
<organism evidence="4 5">
    <name type="scientific">Angomonas deanei</name>
    <dbReference type="NCBI Taxonomy" id="59799"/>
    <lineage>
        <taxon>Eukaryota</taxon>
        <taxon>Discoba</taxon>
        <taxon>Euglenozoa</taxon>
        <taxon>Kinetoplastea</taxon>
        <taxon>Metakinetoplastina</taxon>
        <taxon>Trypanosomatida</taxon>
        <taxon>Trypanosomatidae</taxon>
        <taxon>Strigomonadinae</taxon>
        <taxon>Angomonas</taxon>
    </lineage>
</organism>
<dbReference type="PANTHER" id="PTHR45756">
    <property type="entry name" value="PALMITOYLTRANSFERASE"/>
    <property type="match status" value="1"/>
</dbReference>
<dbReference type="VEuPathDB" id="TriTrypDB:ADEAN_000359800"/>
<keyword evidence="2" id="KW-0812">Transmembrane</keyword>
<proteinExistence type="predicted"/>
<dbReference type="AlphaFoldDB" id="A0A7G2CB53"/>
<dbReference type="InterPro" id="IPR009030">
    <property type="entry name" value="Growth_fac_rcpt_cys_sf"/>
</dbReference>
<accession>A0A7G2CB53</accession>
<dbReference type="Proteomes" id="UP000515908">
    <property type="component" value="Chromosome 06"/>
</dbReference>
<evidence type="ECO:0000313" key="4">
    <source>
        <dbReference type="EMBL" id="CAD2216137.1"/>
    </source>
</evidence>
<dbReference type="InterPro" id="IPR006212">
    <property type="entry name" value="Furin_repeat"/>
</dbReference>